<dbReference type="Pfam" id="PF01991">
    <property type="entry name" value="vATP-synt_E"/>
    <property type="match status" value="1"/>
</dbReference>
<dbReference type="STRING" id="1034346.GCA_000313565_01313"/>
<evidence type="ECO:0000256" key="3">
    <source>
        <dbReference type="ARBA" id="ARBA00023065"/>
    </source>
</evidence>
<dbReference type="GO" id="GO:0046961">
    <property type="term" value="F:proton-transporting ATPase activity, rotational mechanism"/>
    <property type="evidence" value="ECO:0007669"/>
    <property type="project" value="InterPro"/>
</dbReference>
<dbReference type="Proteomes" id="UP000247612">
    <property type="component" value="Unassembled WGS sequence"/>
</dbReference>
<sequence length="198" mass="22103">MKNIEEVVRYIEDEISKTADAECSSILAEVNEAKAKAEEELYKEAKKDTQLQLASQLAEIEAEAAIEISKSNSETTKKLIAKREVYTEMVFAEVIRTLNEFTASKDYEAFLIKKAKKMAAVCSLDGSAFLIRKQDEKYAAAISSAYGHQCEVKIDASIAMGGFIFENVLSHAVYDETLDAAFKDQHEWFANHSGLIIQ</sequence>
<evidence type="ECO:0000256" key="1">
    <source>
        <dbReference type="ARBA" id="ARBA00005901"/>
    </source>
</evidence>
<dbReference type="RefSeq" id="WP_022937628.1">
    <property type="nucleotide sequence ID" value="NZ_CABKRQ010000003.1"/>
</dbReference>
<name>A0A318KWB4_9FIRM</name>
<keyword evidence="3" id="KW-0406">Ion transport</keyword>
<comment type="caution">
    <text evidence="4">The sequence shown here is derived from an EMBL/GenBank/DDBJ whole genome shotgun (WGS) entry which is preliminary data.</text>
</comment>
<gene>
    <name evidence="4" type="ORF">DES51_11032</name>
</gene>
<dbReference type="InterPro" id="IPR002842">
    <property type="entry name" value="ATPase_V1_Esu"/>
</dbReference>
<accession>A0A318KWB4</accession>
<evidence type="ECO:0000256" key="2">
    <source>
        <dbReference type="ARBA" id="ARBA00022448"/>
    </source>
</evidence>
<dbReference type="OrthoDB" id="1862548at2"/>
<evidence type="ECO:0000313" key="4">
    <source>
        <dbReference type="EMBL" id="PXX77493.1"/>
    </source>
</evidence>
<protein>
    <submittedName>
        <fullName evidence="4">Vacuolar-type H+-ATPase subunit E/Vma4</fullName>
    </submittedName>
</protein>
<dbReference type="EMBL" id="QJKH01000010">
    <property type="protein sequence ID" value="PXX77493.1"/>
    <property type="molecule type" value="Genomic_DNA"/>
</dbReference>
<keyword evidence="5" id="KW-1185">Reference proteome</keyword>
<reference evidence="4 5" key="1">
    <citation type="submission" date="2018-05" db="EMBL/GenBank/DDBJ databases">
        <title>Genomic Encyclopedia of Type Strains, Phase IV (KMG-IV): sequencing the most valuable type-strain genomes for metagenomic binning, comparative biology and taxonomic classification.</title>
        <authorList>
            <person name="Goeker M."/>
        </authorList>
    </citation>
    <scope>NUCLEOTIDE SEQUENCE [LARGE SCALE GENOMIC DNA]</scope>
    <source>
        <strain evidence="4 5">JC118</strain>
    </source>
</reference>
<evidence type="ECO:0000313" key="5">
    <source>
        <dbReference type="Proteomes" id="UP000247612"/>
    </source>
</evidence>
<dbReference type="GO" id="GO:0033178">
    <property type="term" value="C:proton-transporting two-sector ATPase complex, catalytic domain"/>
    <property type="evidence" value="ECO:0007669"/>
    <property type="project" value="InterPro"/>
</dbReference>
<dbReference type="SUPFAM" id="SSF160527">
    <property type="entry name" value="V-type ATPase subunit E-like"/>
    <property type="match status" value="1"/>
</dbReference>
<organism evidence="4 5">
    <name type="scientific">Dielma fastidiosa</name>
    <dbReference type="NCBI Taxonomy" id="1034346"/>
    <lineage>
        <taxon>Bacteria</taxon>
        <taxon>Bacillati</taxon>
        <taxon>Bacillota</taxon>
        <taxon>Erysipelotrichia</taxon>
        <taxon>Erysipelotrichales</taxon>
        <taxon>Erysipelotrichaceae</taxon>
        <taxon>Dielma</taxon>
    </lineage>
</organism>
<proteinExistence type="inferred from homology"/>
<comment type="similarity">
    <text evidence="1">Belongs to the V-ATPase E subunit family.</text>
</comment>
<keyword evidence="2" id="KW-0813">Transport</keyword>
<dbReference type="AlphaFoldDB" id="A0A318KWB4"/>